<reference evidence="4" key="1">
    <citation type="journal article" date="2019" name="Int. J. Syst. Evol. Microbiol.">
        <title>The Global Catalogue of Microorganisms (GCM) 10K type strain sequencing project: providing services to taxonomists for standard genome sequencing and annotation.</title>
        <authorList>
            <consortium name="The Broad Institute Genomics Platform"/>
            <consortium name="The Broad Institute Genome Sequencing Center for Infectious Disease"/>
            <person name="Wu L."/>
            <person name="Ma J."/>
        </authorList>
    </citation>
    <scope>NUCLEOTIDE SEQUENCE [LARGE SCALE GENOMIC DNA]</scope>
    <source>
        <strain evidence="4">JCM 3272</strain>
    </source>
</reference>
<accession>A0ABP5SYF5</accession>
<feature type="transmembrane region" description="Helical" evidence="1">
    <location>
        <begin position="45"/>
        <end position="66"/>
    </location>
</feature>
<dbReference type="InterPro" id="IPR055568">
    <property type="entry name" value="DUF7144"/>
</dbReference>
<dbReference type="Pfam" id="PF23636">
    <property type="entry name" value="DUF7144"/>
    <property type="match status" value="1"/>
</dbReference>
<feature type="transmembrane region" description="Helical" evidence="1">
    <location>
        <begin position="106"/>
        <end position="126"/>
    </location>
</feature>
<dbReference type="Proteomes" id="UP001501444">
    <property type="component" value="Unassembled WGS sequence"/>
</dbReference>
<evidence type="ECO:0000313" key="4">
    <source>
        <dbReference type="Proteomes" id="UP001501444"/>
    </source>
</evidence>
<gene>
    <name evidence="3" type="ORF">GCM10010170_025250</name>
</gene>
<comment type="caution">
    <text evidence="3">The sequence shown here is derived from an EMBL/GenBank/DDBJ whole genome shotgun (WGS) entry which is preliminary data.</text>
</comment>
<protein>
    <recommendedName>
        <fullName evidence="2">DUF7144 domain-containing protein</fullName>
    </recommendedName>
</protein>
<evidence type="ECO:0000259" key="2">
    <source>
        <dbReference type="Pfam" id="PF23636"/>
    </source>
</evidence>
<keyword evidence="1" id="KW-0472">Membrane</keyword>
<name>A0ABP5SYF5_9ACTN</name>
<keyword evidence="4" id="KW-1185">Reference proteome</keyword>
<keyword evidence="1" id="KW-1133">Transmembrane helix</keyword>
<keyword evidence="1" id="KW-0812">Transmembrane</keyword>
<evidence type="ECO:0000313" key="3">
    <source>
        <dbReference type="EMBL" id="GAA2341647.1"/>
    </source>
</evidence>
<dbReference type="EMBL" id="BAAARV010000021">
    <property type="protein sequence ID" value="GAA2341647.1"/>
    <property type="molecule type" value="Genomic_DNA"/>
</dbReference>
<feature type="transmembrane region" description="Helical" evidence="1">
    <location>
        <begin position="73"/>
        <end position="94"/>
    </location>
</feature>
<sequence length="128" mass="13319">MFRPGTVTAAGVILYILAGLSLILSCFLLASGTGSSTYTESDNSFVKLTAVLLGVFGIIYAVLAYFVMNGKRWAQVVTIVLNAISGISSLVSFLSGSPSLSGCLPIVLNAVIIGLLVSSTAQSYYARN</sequence>
<organism evidence="3 4">
    <name type="scientific">Dactylosporangium salmoneum</name>
    <dbReference type="NCBI Taxonomy" id="53361"/>
    <lineage>
        <taxon>Bacteria</taxon>
        <taxon>Bacillati</taxon>
        <taxon>Actinomycetota</taxon>
        <taxon>Actinomycetes</taxon>
        <taxon>Micromonosporales</taxon>
        <taxon>Micromonosporaceae</taxon>
        <taxon>Dactylosporangium</taxon>
    </lineage>
</organism>
<feature type="domain" description="DUF7144" evidence="2">
    <location>
        <begin position="7"/>
        <end position="118"/>
    </location>
</feature>
<proteinExistence type="predicted"/>
<dbReference type="PROSITE" id="PS51257">
    <property type="entry name" value="PROKAR_LIPOPROTEIN"/>
    <property type="match status" value="1"/>
</dbReference>
<feature type="transmembrane region" description="Helical" evidence="1">
    <location>
        <begin position="12"/>
        <end position="33"/>
    </location>
</feature>
<evidence type="ECO:0000256" key="1">
    <source>
        <dbReference type="SAM" id="Phobius"/>
    </source>
</evidence>